<sequence length="138" mass="15441">MTKELWINLPVKDVKRSRNFFTAIGFSFKNSPGGNTETSAALVVGSKGIIVMLFEEKQIRHFMQNELTDTSTSNEVMLSFDAESPEEVDEVARKVEAAGGVVFAQPADIQGWMYGCAFTDPDGHRWNSLYMNPEKMPK</sequence>
<dbReference type="RefSeq" id="WP_146381062.1">
    <property type="nucleotide sequence ID" value="NZ_VOEJ01000002.1"/>
</dbReference>
<evidence type="ECO:0000313" key="2">
    <source>
        <dbReference type="EMBL" id="TWR30604.1"/>
    </source>
</evidence>
<proteinExistence type="predicted"/>
<dbReference type="PANTHER" id="PTHR36503">
    <property type="entry name" value="BLR2520 PROTEIN"/>
    <property type="match status" value="1"/>
</dbReference>
<accession>A0A563UGW5</accession>
<dbReference type="InterPro" id="IPR004360">
    <property type="entry name" value="Glyas_Fos-R_dOase_dom"/>
</dbReference>
<keyword evidence="2" id="KW-0223">Dioxygenase</keyword>
<evidence type="ECO:0000259" key="1">
    <source>
        <dbReference type="PROSITE" id="PS51819"/>
    </source>
</evidence>
<dbReference type="PROSITE" id="PS51819">
    <property type="entry name" value="VOC"/>
    <property type="match status" value="1"/>
</dbReference>
<protein>
    <submittedName>
        <fullName evidence="2">Extradiol dioxygenase</fullName>
    </submittedName>
</protein>
<dbReference type="InterPro" id="IPR037523">
    <property type="entry name" value="VOC_core"/>
</dbReference>
<dbReference type="GO" id="GO:0051213">
    <property type="term" value="F:dioxygenase activity"/>
    <property type="evidence" value="ECO:0007669"/>
    <property type="project" value="UniProtKB-KW"/>
</dbReference>
<dbReference type="Proteomes" id="UP000320042">
    <property type="component" value="Unassembled WGS sequence"/>
</dbReference>
<dbReference type="SUPFAM" id="SSF54593">
    <property type="entry name" value="Glyoxalase/Bleomycin resistance protein/Dihydroxybiphenyl dioxygenase"/>
    <property type="match status" value="1"/>
</dbReference>
<dbReference type="PANTHER" id="PTHR36503:SF2">
    <property type="entry name" value="BLR2408 PROTEIN"/>
    <property type="match status" value="1"/>
</dbReference>
<organism evidence="2 3">
    <name type="scientific">Mucilaginibacter pallidiroseus</name>
    <dbReference type="NCBI Taxonomy" id="2599295"/>
    <lineage>
        <taxon>Bacteria</taxon>
        <taxon>Pseudomonadati</taxon>
        <taxon>Bacteroidota</taxon>
        <taxon>Sphingobacteriia</taxon>
        <taxon>Sphingobacteriales</taxon>
        <taxon>Sphingobacteriaceae</taxon>
        <taxon>Mucilaginibacter</taxon>
    </lineage>
</organism>
<keyword evidence="3" id="KW-1185">Reference proteome</keyword>
<reference evidence="2 3" key="1">
    <citation type="submission" date="2019-07" db="EMBL/GenBank/DDBJ databases">
        <authorList>
            <person name="Kim J."/>
        </authorList>
    </citation>
    <scope>NUCLEOTIDE SEQUENCE [LARGE SCALE GENOMIC DNA]</scope>
    <source>
        <strain evidence="3">dk17</strain>
    </source>
</reference>
<dbReference type="EMBL" id="VOEJ01000002">
    <property type="protein sequence ID" value="TWR30604.1"/>
    <property type="molecule type" value="Genomic_DNA"/>
</dbReference>
<evidence type="ECO:0000313" key="3">
    <source>
        <dbReference type="Proteomes" id="UP000320042"/>
    </source>
</evidence>
<keyword evidence="2" id="KW-0560">Oxidoreductase</keyword>
<gene>
    <name evidence="2" type="ORF">FPZ43_06605</name>
</gene>
<feature type="domain" description="VOC" evidence="1">
    <location>
        <begin position="3"/>
        <end position="131"/>
    </location>
</feature>
<dbReference type="InterPro" id="IPR029068">
    <property type="entry name" value="Glyas_Bleomycin-R_OHBP_Dase"/>
</dbReference>
<dbReference type="Gene3D" id="3.10.180.10">
    <property type="entry name" value="2,3-Dihydroxybiphenyl 1,2-Dioxygenase, domain 1"/>
    <property type="match status" value="1"/>
</dbReference>
<comment type="caution">
    <text evidence="2">The sequence shown here is derived from an EMBL/GenBank/DDBJ whole genome shotgun (WGS) entry which is preliminary data.</text>
</comment>
<dbReference type="Pfam" id="PF00903">
    <property type="entry name" value="Glyoxalase"/>
    <property type="match status" value="1"/>
</dbReference>
<name>A0A563UGW5_9SPHI</name>
<dbReference type="AlphaFoldDB" id="A0A563UGW5"/>
<dbReference type="OrthoDB" id="9798430at2"/>